<comment type="caution">
    <text evidence="1">The sequence shown here is derived from an EMBL/GenBank/DDBJ whole genome shotgun (WGS) entry which is preliminary data.</text>
</comment>
<evidence type="ECO:0000313" key="1">
    <source>
        <dbReference type="EMBL" id="KKM77796.1"/>
    </source>
</evidence>
<sequence>MNIDGTWKVIPLTGWIRLLIGNKKYITNDKGYNRLFGIKWGRFKITEKDGKIIFTYDNGKVIDELEPVRDMLLGDYFSVKDGEKEFVGVFIMVKEKS</sequence>
<gene>
    <name evidence="1" type="ORF">LCGC14_1366500</name>
</gene>
<dbReference type="EMBL" id="LAZR01008589">
    <property type="protein sequence ID" value="KKM77796.1"/>
    <property type="molecule type" value="Genomic_DNA"/>
</dbReference>
<organism evidence="1">
    <name type="scientific">marine sediment metagenome</name>
    <dbReference type="NCBI Taxonomy" id="412755"/>
    <lineage>
        <taxon>unclassified sequences</taxon>
        <taxon>metagenomes</taxon>
        <taxon>ecological metagenomes</taxon>
    </lineage>
</organism>
<reference evidence="1" key="1">
    <citation type="journal article" date="2015" name="Nature">
        <title>Complex archaea that bridge the gap between prokaryotes and eukaryotes.</title>
        <authorList>
            <person name="Spang A."/>
            <person name="Saw J.H."/>
            <person name="Jorgensen S.L."/>
            <person name="Zaremba-Niedzwiedzka K."/>
            <person name="Martijn J."/>
            <person name="Lind A.E."/>
            <person name="van Eijk R."/>
            <person name="Schleper C."/>
            <person name="Guy L."/>
            <person name="Ettema T.J."/>
        </authorList>
    </citation>
    <scope>NUCLEOTIDE SEQUENCE</scope>
</reference>
<proteinExistence type="predicted"/>
<name>A0A0F9KSM0_9ZZZZ</name>
<accession>A0A0F9KSM0</accession>
<protein>
    <submittedName>
        <fullName evidence="1">Uncharacterized protein</fullName>
    </submittedName>
</protein>
<dbReference type="AlphaFoldDB" id="A0A0F9KSM0"/>